<feature type="compositionally biased region" description="Low complexity" evidence="2">
    <location>
        <begin position="7"/>
        <end position="20"/>
    </location>
</feature>
<protein>
    <submittedName>
        <fullName evidence="3">Uncharacterized protein</fullName>
    </submittedName>
</protein>
<reference evidence="3 4" key="1">
    <citation type="journal article" date="2018" name="Sci. Rep.">
        <title>Raphidocelis subcapitata (=Pseudokirchneriella subcapitata) provides an insight into genome evolution and environmental adaptations in the Sphaeropleales.</title>
        <authorList>
            <person name="Suzuki S."/>
            <person name="Yamaguchi H."/>
            <person name="Nakajima N."/>
            <person name="Kawachi M."/>
        </authorList>
    </citation>
    <scope>NUCLEOTIDE SEQUENCE [LARGE SCALE GENOMIC DNA]</scope>
    <source>
        <strain evidence="3 4">NIES-35</strain>
    </source>
</reference>
<dbReference type="EMBL" id="BDRX01000023">
    <property type="protein sequence ID" value="GBF91302.1"/>
    <property type="molecule type" value="Genomic_DNA"/>
</dbReference>
<dbReference type="OrthoDB" id="10646831at2759"/>
<evidence type="ECO:0000256" key="2">
    <source>
        <dbReference type="SAM" id="MobiDB-lite"/>
    </source>
</evidence>
<evidence type="ECO:0000313" key="4">
    <source>
        <dbReference type="Proteomes" id="UP000247498"/>
    </source>
</evidence>
<gene>
    <name evidence="3" type="ORF">Rsub_03622</name>
</gene>
<sequence>MPEPENAHAPVAASAADAPLQAPPLPLQAPPLLQKQPPSPASEKAPQQQPKQPPQAQRRRQPQPQPAAQQQQEQPPARQPQQQQQQQQAQTKAEFKKSAANLDKARRVVSAPRCAALRSKALELIAKHAGAYAAEAGKTKWIVELVVRVLGESRDHIAAQDAQIAALRAEVEALEARGREAAAAAAGEEARLRQRVAELEGGLYNTGFTLHTAQREHFEMRQALEAAEGTARAATEECAQLAAAMRRAGEQDARVRRALAERACALKTALVDASSQLRGAHNADRREFREAEWRLRDRERALAAERAALEEQREAGLARDEALETLALQLHHAETELARLRQQEAEAAAAAAAAAVHKEPSPSPVRR</sequence>
<dbReference type="InParanoid" id="A0A2V0NX98"/>
<feature type="coiled-coil region" evidence="1">
    <location>
        <begin position="157"/>
        <end position="184"/>
    </location>
</feature>
<evidence type="ECO:0000313" key="3">
    <source>
        <dbReference type="EMBL" id="GBF91302.1"/>
    </source>
</evidence>
<name>A0A2V0NX98_9CHLO</name>
<dbReference type="AlphaFoldDB" id="A0A2V0NX98"/>
<comment type="caution">
    <text evidence="3">The sequence shown here is derived from an EMBL/GenBank/DDBJ whole genome shotgun (WGS) entry which is preliminary data.</text>
</comment>
<proteinExistence type="predicted"/>
<feature type="compositionally biased region" description="Low complexity" evidence="2">
    <location>
        <begin position="66"/>
        <end position="90"/>
    </location>
</feature>
<evidence type="ECO:0000256" key="1">
    <source>
        <dbReference type="SAM" id="Coils"/>
    </source>
</evidence>
<feature type="compositionally biased region" description="Low complexity" evidence="2">
    <location>
        <begin position="30"/>
        <end position="56"/>
    </location>
</feature>
<keyword evidence="4" id="KW-1185">Reference proteome</keyword>
<keyword evidence="1" id="KW-0175">Coiled coil</keyword>
<feature type="coiled-coil region" evidence="1">
    <location>
        <begin position="224"/>
        <end position="251"/>
    </location>
</feature>
<dbReference type="Proteomes" id="UP000247498">
    <property type="component" value="Unassembled WGS sequence"/>
</dbReference>
<feature type="coiled-coil region" evidence="1">
    <location>
        <begin position="295"/>
        <end position="350"/>
    </location>
</feature>
<feature type="region of interest" description="Disordered" evidence="2">
    <location>
        <begin position="1"/>
        <end position="107"/>
    </location>
</feature>
<accession>A0A2V0NX98</accession>
<organism evidence="3 4">
    <name type="scientific">Raphidocelis subcapitata</name>
    <dbReference type="NCBI Taxonomy" id="307507"/>
    <lineage>
        <taxon>Eukaryota</taxon>
        <taxon>Viridiplantae</taxon>
        <taxon>Chlorophyta</taxon>
        <taxon>core chlorophytes</taxon>
        <taxon>Chlorophyceae</taxon>
        <taxon>CS clade</taxon>
        <taxon>Sphaeropleales</taxon>
        <taxon>Selenastraceae</taxon>
        <taxon>Raphidocelis</taxon>
    </lineage>
</organism>
<dbReference type="STRING" id="307507.A0A2V0NX98"/>